<reference evidence="1" key="1">
    <citation type="journal article" date="2021" name="PeerJ">
        <title>Extensive microbial diversity within the chicken gut microbiome revealed by metagenomics and culture.</title>
        <authorList>
            <person name="Gilroy R."/>
            <person name="Ravi A."/>
            <person name="Getino M."/>
            <person name="Pursley I."/>
            <person name="Horton D.L."/>
            <person name="Alikhan N.F."/>
            <person name="Baker D."/>
            <person name="Gharbi K."/>
            <person name="Hall N."/>
            <person name="Watson M."/>
            <person name="Adriaenssens E.M."/>
            <person name="Foster-Nyarko E."/>
            <person name="Jarju S."/>
            <person name="Secka A."/>
            <person name="Antonio M."/>
            <person name="Oren A."/>
            <person name="Chaudhuri R.R."/>
            <person name="La Ragione R."/>
            <person name="Hildebrand F."/>
            <person name="Pallen M.J."/>
        </authorList>
    </citation>
    <scope>NUCLEOTIDE SEQUENCE</scope>
    <source>
        <strain evidence="1">CHK135-1449</strain>
    </source>
</reference>
<dbReference type="AlphaFoldDB" id="A0A9D2UST7"/>
<dbReference type="EMBL" id="DYWX01000069">
    <property type="protein sequence ID" value="HJF27892.1"/>
    <property type="molecule type" value="Genomic_DNA"/>
</dbReference>
<protein>
    <submittedName>
        <fullName evidence="1">Uncharacterized protein</fullName>
    </submittedName>
</protein>
<comment type="caution">
    <text evidence="1">The sequence shown here is derived from an EMBL/GenBank/DDBJ whole genome shotgun (WGS) entry which is preliminary data.</text>
</comment>
<name>A0A9D2UST7_ACILW</name>
<sequence>MEKSVIELLKPVTLEKENCPPLVFETGTVLKVLMQTPTRLLVSKDDDFNFTVALKDENKIWRVL</sequence>
<dbReference type="Proteomes" id="UP000787156">
    <property type="component" value="Unassembled WGS sequence"/>
</dbReference>
<organism evidence="1 2">
    <name type="scientific">Acinetobacter lwoffii</name>
    <dbReference type="NCBI Taxonomy" id="28090"/>
    <lineage>
        <taxon>Bacteria</taxon>
        <taxon>Pseudomonadati</taxon>
        <taxon>Pseudomonadota</taxon>
        <taxon>Gammaproteobacteria</taxon>
        <taxon>Moraxellales</taxon>
        <taxon>Moraxellaceae</taxon>
        <taxon>Acinetobacter</taxon>
    </lineage>
</organism>
<gene>
    <name evidence="1" type="ORF">K8V79_06550</name>
</gene>
<evidence type="ECO:0000313" key="1">
    <source>
        <dbReference type="EMBL" id="HJF27892.1"/>
    </source>
</evidence>
<reference evidence="1" key="2">
    <citation type="submission" date="2021-09" db="EMBL/GenBank/DDBJ databases">
        <authorList>
            <person name="Gilroy R."/>
        </authorList>
    </citation>
    <scope>NUCLEOTIDE SEQUENCE</scope>
    <source>
        <strain evidence="1">CHK135-1449</strain>
    </source>
</reference>
<evidence type="ECO:0000313" key="2">
    <source>
        <dbReference type="Proteomes" id="UP000787156"/>
    </source>
</evidence>
<accession>A0A9D2UST7</accession>
<proteinExistence type="predicted"/>